<dbReference type="PANTHER" id="PTHR43177:SF3">
    <property type="entry name" value="PROTEIN NRFC HOMOLOG"/>
    <property type="match status" value="1"/>
</dbReference>
<feature type="domain" description="4Fe-4S ferredoxin-type" evidence="5">
    <location>
        <begin position="65"/>
        <end position="96"/>
    </location>
</feature>
<evidence type="ECO:0000259" key="5">
    <source>
        <dbReference type="PROSITE" id="PS51379"/>
    </source>
</evidence>
<dbReference type="OrthoDB" id="9779457at2"/>
<proteinExistence type="predicted"/>
<evidence type="ECO:0000313" key="6">
    <source>
        <dbReference type="EMBL" id="BAJ64504.1"/>
    </source>
</evidence>
<dbReference type="InterPro" id="IPR017896">
    <property type="entry name" value="4Fe4S_Fe-S-bd"/>
</dbReference>
<dbReference type="KEGG" id="atm:ANT_24780"/>
<reference evidence="6 7" key="1">
    <citation type="submission" date="2010-12" db="EMBL/GenBank/DDBJ databases">
        <title>Whole genome sequence of Anaerolinea thermophila UNI-1.</title>
        <authorList>
            <person name="Narita-Yamada S."/>
            <person name="Kishi E."/>
            <person name="Watanabe Y."/>
            <person name="Takasaki K."/>
            <person name="Ankai A."/>
            <person name="Oguchi A."/>
            <person name="Fukui S."/>
            <person name="Takahashi M."/>
            <person name="Yashiro I."/>
            <person name="Hosoyama A."/>
            <person name="Sekiguchi Y."/>
            <person name="Hanada S."/>
            <person name="Fujita N."/>
        </authorList>
    </citation>
    <scope>NUCLEOTIDE SEQUENCE [LARGE SCALE GENOMIC DNA]</scope>
    <source>
        <strain evidence="7">DSM 14523 / JCM 11388 / NBRC 100420 / UNI-1</strain>
    </source>
</reference>
<dbReference type="AlphaFoldDB" id="E8MZF6"/>
<dbReference type="STRING" id="926569.ANT_24780"/>
<gene>
    <name evidence="6" type="ordered locus">ANT_24780</name>
</gene>
<dbReference type="RefSeq" id="WP_013560859.1">
    <property type="nucleotide sequence ID" value="NC_014960.1"/>
</dbReference>
<dbReference type="CDD" id="cd10551">
    <property type="entry name" value="PsrB"/>
    <property type="match status" value="1"/>
</dbReference>
<keyword evidence="3" id="KW-0408">Iron</keyword>
<dbReference type="Pfam" id="PF12838">
    <property type="entry name" value="Fer4_7"/>
    <property type="match status" value="2"/>
</dbReference>
<evidence type="ECO:0000256" key="2">
    <source>
        <dbReference type="ARBA" id="ARBA00022723"/>
    </source>
</evidence>
<dbReference type="InterPro" id="IPR050954">
    <property type="entry name" value="ET_IronSulfur_Cluster-Binding"/>
</dbReference>
<evidence type="ECO:0000256" key="3">
    <source>
        <dbReference type="ARBA" id="ARBA00023004"/>
    </source>
</evidence>
<dbReference type="PANTHER" id="PTHR43177">
    <property type="entry name" value="PROTEIN NRFC"/>
    <property type="match status" value="1"/>
</dbReference>
<keyword evidence="2" id="KW-0479">Metal-binding</keyword>
<organism evidence="6 7">
    <name type="scientific">Anaerolinea thermophila (strain DSM 14523 / JCM 11388 / NBRC 100420 / UNI-1)</name>
    <dbReference type="NCBI Taxonomy" id="926569"/>
    <lineage>
        <taxon>Bacteria</taxon>
        <taxon>Bacillati</taxon>
        <taxon>Chloroflexota</taxon>
        <taxon>Anaerolineae</taxon>
        <taxon>Anaerolineales</taxon>
        <taxon>Anaerolineaceae</taxon>
        <taxon>Anaerolinea</taxon>
    </lineage>
</organism>
<evidence type="ECO:0000256" key="4">
    <source>
        <dbReference type="ARBA" id="ARBA00023014"/>
    </source>
</evidence>
<evidence type="ECO:0000313" key="7">
    <source>
        <dbReference type="Proteomes" id="UP000008922"/>
    </source>
</evidence>
<evidence type="ECO:0000256" key="1">
    <source>
        <dbReference type="ARBA" id="ARBA00022485"/>
    </source>
</evidence>
<dbReference type="eggNOG" id="COG0437">
    <property type="taxonomic scope" value="Bacteria"/>
</dbReference>
<dbReference type="InParanoid" id="E8MZF6"/>
<protein>
    <submittedName>
        <fullName evidence="6">Iron-sulfur binding protein</fullName>
    </submittedName>
</protein>
<dbReference type="EMBL" id="AP012029">
    <property type="protein sequence ID" value="BAJ64504.1"/>
    <property type="molecule type" value="Genomic_DNA"/>
</dbReference>
<dbReference type="GO" id="GO:0046872">
    <property type="term" value="F:metal ion binding"/>
    <property type="evidence" value="ECO:0007669"/>
    <property type="project" value="UniProtKB-KW"/>
</dbReference>
<dbReference type="Proteomes" id="UP000008922">
    <property type="component" value="Chromosome"/>
</dbReference>
<keyword evidence="7" id="KW-1185">Reference proteome</keyword>
<sequence>MAEEKQTGRWGMVIDLDVCTGCNACVTACAMENNIPWVGEEDAGYGRGMHWIRVQRYWEGEYPEVSPHYQPVMCQQCGRAPCEPVCPVFATVHSEEQQINLQVYNRCIGTRYCANNCPYIARSFNWFDYSQQIPTPMNYYLNPNVTVRRRGVMEKCTFCVQRIYEGQERAKAEGRVVQDGEIVPACAQACPTDAIIFGDLSDPESRVSKAARNQRRYTLLEELGTEPKVTYLKGEGTYGG</sequence>
<dbReference type="Gene3D" id="3.30.70.20">
    <property type="match status" value="2"/>
</dbReference>
<name>E8MZF6_ANATU</name>
<keyword evidence="4" id="KW-0411">Iron-sulfur</keyword>
<dbReference type="PROSITE" id="PS51379">
    <property type="entry name" value="4FE4S_FER_2"/>
    <property type="match status" value="2"/>
</dbReference>
<dbReference type="GO" id="GO:0051539">
    <property type="term" value="F:4 iron, 4 sulfur cluster binding"/>
    <property type="evidence" value="ECO:0007669"/>
    <property type="project" value="UniProtKB-KW"/>
</dbReference>
<accession>E8MZF6</accession>
<dbReference type="SUPFAM" id="SSF54862">
    <property type="entry name" value="4Fe-4S ferredoxins"/>
    <property type="match status" value="1"/>
</dbReference>
<keyword evidence="1" id="KW-0004">4Fe-4S</keyword>
<dbReference type="HOGENOM" id="CLU_043374_1_0_0"/>
<feature type="domain" description="4Fe-4S ferredoxin-type" evidence="5">
    <location>
        <begin position="10"/>
        <end position="40"/>
    </location>
</feature>